<dbReference type="InterPro" id="IPR012677">
    <property type="entry name" value="Nucleotide-bd_a/b_plait_sf"/>
</dbReference>
<evidence type="ECO:0000313" key="3">
    <source>
        <dbReference type="EMBL" id="VDK22596.1"/>
    </source>
</evidence>
<proteinExistence type="predicted"/>
<feature type="domain" description="Heterogeneous nuclear ribonucleoprotein L RRM" evidence="2">
    <location>
        <begin position="16"/>
        <end position="76"/>
    </location>
</feature>
<sequence>MVASNLSNGSVRDRSGSEVETSVVSLFKKNERNSSGVLEWNSVEEACDALIFCNHTVIPSPGDRVPFVMRLAFSSSGAAERRYSRTPIGSGSSSNGWHLSSGKVPSATTGGAASSSAGSAAPTVAAGINNKGDN</sequence>
<evidence type="ECO:0000313" key="4">
    <source>
        <dbReference type="Proteomes" id="UP000282613"/>
    </source>
</evidence>
<name>A0A0R3VUY2_TAEAS</name>
<accession>A0A0R3VUY2</accession>
<dbReference type="Proteomes" id="UP000282613">
    <property type="component" value="Unassembled WGS sequence"/>
</dbReference>
<dbReference type="WBParaSite" id="TASK_0000116001-mRNA-1">
    <property type="protein sequence ID" value="TASK_0000116001-mRNA-1"/>
    <property type="gene ID" value="TASK_0000116001"/>
</dbReference>
<evidence type="ECO:0000313" key="5">
    <source>
        <dbReference type="WBParaSite" id="TASK_0000116001-mRNA-1"/>
    </source>
</evidence>
<dbReference type="STRING" id="60517.A0A0R3VUY2"/>
<protein>
    <submittedName>
        <fullName evidence="5">RRM domain-containing protein</fullName>
    </submittedName>
</protein>
<gene>
    <name evidence="3" type="ORF">TASK_LOCUS1161</name>
</gene>
<dbReference type="AlphaFoldDB" id="A0A0R3VUY2"/>
<evidence type="ECO:0000259" key="2">
    <source>
        <dbReference type="Pfam" id="PF22976"/>
    </source>
</evidence>
<organism evidence="5">
    <name type="scientific">Taenia asiatica</name>
    <name type="common">Asian tapeworm</name>
    <dbReference type="NCBI Taxonomy" id="60517"/>
    <lineage>
        <taxon>Eukaryota</taxon>
        <taxon>Metazoa</taxon>
        <taxon>Spiralia</taxon>
        <taxon>Lophotrochozoa</taxon>
        <taxon>Platyhelminthes</taxon>
        <taxon>Cestoda</taxon>
        <taxon>Eucestoda</taxon>
        <taxon>Cyclophyllidea</taxon>
        <taxon>Taeniidae</taxon>
        <taxon>Taenia</taxon>
    </lineage>
</organism>
<reference evidence="5" key="1">
    <citation type="submission" date="2017-02" db="UniProtKB">
        <authorList>
            <consortium name="WormBaseParasite"/>
        </authorList>
    </citation>
    <scope>IDENTIFICATION</scope>
</reference>
<keyword evidence="4" id="KW-1185">Reference proteome</keyword>
<dbReference type="Pfam" id="PF22976">
    <property type="entry name" value="RRM_10"/>
    <property type="match status" value="1"/>
</dbReference>
<dbReference type="OrthoDB" id="302770at2759"/>
<evidence type="ECO:0000256" key="1">
    <source>
        <dbReference type="SAM" id="MobiDB-lite"/>
    </source>
</evidence>
<reference evidence="3 4" key="2">
    <citation type="submission" date="2018-11" db="EMBL/GenBank/DDBJ databases">
        <authorList>
            <consortium name="Pathogen Informatics"/>
        </authorList>
    </citation>
    <scope>NUCLEOTIDE SEQUENCE [LARGE SCALE GENOMIC DNA]</scope>
</reference>
<dbReference type="InterPro" id="IPR055204">
    <property type="entry name" value="HNRNPL_RRM"/>
</dbReference>
<dbReference type="EMBL" id="UYRS01000246">
    <property type="protein sequence ID" value="VDK22596.1"/>
    <property type="molecule type" value="Genomic_DNA"/>
</dbReference>
<feature type="compositionally biased region" description="Low complexity" evidence="1">
    <location>
        <begin position="89"/>
        <end position="127"/>
    </location>
</feature>
<dbReference type="Gene3D" id="3.30.70.330">
    <property type="match status" value="1"/>
</dbReference>
<feature type="region of interest" description="Disordered" evidence="1">
    <location>
        <begin position="76"/>
        <end position="134"/>
    </location>
</feature>